<feature type="chain" id="PRO_5001579310" description="Glucosidase 2 subunit beta" evidence="6">
    <location>
        <begin position="22"/>
        <end position="565"/>
    </location>
</feature>
<organism evidence="8 9">
    <name type="scientific">Trichophyton interdigitale (strain MR816)</name>
    <dbReference type="NCBI Taxonomy" id="1215338"/>
    <lineage>
        <taxon>Eukaryota</taxon>
        <taxon>Fungi</taxon>
        <taxon>Dikarya</taxon>
        <taxon>Ascomycota</taxon>
        <taxon>Pezizomycotina</taxon>
        <taxon>Eurotiomycetes</taxon>
        <taxon>Eurotiomycetidae</taxon>
        <taxon>Onygenales</taxon>
        <taxon>Arthrodermataceae</taxon>
        <taxon>Trichophyton</taxon>
    </lineage>
</organism>
<evidence type="ECO:0000256" key="4">
    <source>
        <dbReference type="ARBA" id="ARBA00023157"/>
    </source>
</evidence>
<evidence type="ECO:0000256" key="2">
    <source>
        <dbReference type="ARBA" id="ARBA00022729"/>
    </source>
</evidence>
<dbReference type="OrthoDB" id="28322at2759"/>
<dbReference type="InterPro" id="IPR036607">
    <property type="entry name" value="PRKCSH"/>
</dbReference>
<keyword evidence="2 6" id="KW-0732">Signal</keyword>
<keyword evidence="9" id="KW-1185">Reference proteome</keyword>
<dbReference type="GO" id="GO:0017177">
    <property type="term" value="C:glucosidase II complex"/>
    <property type="evidence" value="ECO:0007669"/>
    <property type="project" value="TreeGrafter"/>
</dbReference>
<evidence type="ECO:0000256" key="1">
    <source>
        <dbReference type="ARBA" id="ARBA00022387"/>
    </source>
</evidence>
<dbReference type="PANTHER" id="PTHR12630:SF1">
    <property type="entry name" value="GLUCOSIDASE 2 SUBUNIT BETA"/>
    <property type="match status" value="1"/>
</dbReference>
<keyword evidence="3" id="KW-0256">Endoplasmic reticulum</keyword>
<keyword evidence="4" id="KW-1015">Disulfide bond</keyword>
<reference evidence="8 9" key="1">
    <citation type="submission" date="2014-02" db="EMBL/GenBank/DDBJ databases">
        <title>The Genome Sequence of Trichophyton interdigitale MR816.</title>
        <authorList>
            <consortium name="The Broad Institute Genomics Platform"/>
            <person name="Cuomo C.A."/>
            <person name="White T.C."/>
            <person name="Graser Y."/>
            <person name="Martinez-Rossi N."/>
            <person name="Heitman J."/>
            <person name="Young S.K."/>
            <person name="Zeng Q."/>
            <person name="Gargeya S."/>
            <person name="Abouelleil A."/>
            <person name="Alvarado L."/>
            <person name="Chapman S.B."/>
            <person name="Gainer-Dewar J."/>
            <person name="Goldberg J."/>
            <person name="Griggs A."/>
            <person name="Gujja S."/>
            <person name="Hansen M."/>
            <person name="Howarth C."/>
            <person name="Imamovic A."/>
            <person name="Larimer J."/>
            <person name="Martinez D."/>
            <person name="Murphy C."/>
            <person name="Pearson M.D."/>
            <person name="Persinoti G."/>
            <person name="Poon T."/>
            <person name="Priest M."/>
            <person name="Roberts A.D."/>
            <person name="Saif S."/>
            <person name="Shea T.D."/>
            <person name="Sykes S.N."/>
            <person name="Wortman J."/>
            <person name="Nusbaum C."/>
            <person name="Birren B."/>
        </authorList>
    </citation>
    <scope>NUCLEOTIDE SEQUENCE [LARGE SCALE GENOMIC DNA]</scope>
    <source>
        <strain evidence="8 9">MR816</strain>
    </source>
</reference>
<evidence type="ECO:0000313" key="9">
    <source>
        <dbReference type="Proteomes" id="UP000024533"/>
    </source>
</evidence>
<dbReference type="InterPro" id="IPR039794">
    <property type="entry name" value="Gtb1-like"/>
</dbReference>
<evidence type="ECO:0000313" key="8">
    <source>
        <dbReference type="EMBL" id="KDB22354.1"/>
    </source>
</evidence>
<dbReference type="GO" id="GO:0006491">
    <property type="term" value="P:N-glycan processing"/>
    <property type="evidence" value="ECO:0007669"/>
    <property type="project" value="TreeGrafter"/>
</dbReference>
<sequence>MNRGPLLLLFTAAVGPTLCVAAGDKGPRPRGVGPEFAKFYKDTNSFSCISNPSIKIPFSAVNDEYCDCPDGSDEPGTSACSFISPYSPSYSSNPGNDKTNNNLSLPGFYCKNKGHIPLYLSFQRVNDGVCDYDICCDGSDEWAHVGGLKCEDRCKEIGKQWKKSEEEKERSYSAALRKRKELAAHASKTEKEMQDRILALEKEAQDLEGSLADLEAQLETARARNRGKTASGQKQGKAYELAQLAKARTDTLRTVLEEVHLQRDQVVNLLREAEGILSKFKEEYNPNFNDEGVKRAVRSWEDYVARKGEHGSDSFGDDALLEALKPEHDEPFGNPEQWAEEAEPGLVYKLASFLPAGIANAIEDGLASFRAALVSNGLLADSSLDDSSDEPQEVRDAKDKVNGAEVSLNLKKSEIKDLKRDLKEDFGVDSVFRALKGECISQDSGEYTYELCWMEQTKQKSKKGRADTTMGRFEKISSIVVDEVTPSGQIVQKTKVTLLYTNGQTCWNGPARSTTVILECGENNELTKITEDEKCVYSMFATTPAACEFPVAGKDSQGSSGKDEL</sequence>
<dbReference type="InterPro" id="IPR009011">
    <property type="entry name" value="Man6P_isomerase_rcpt-bd_dom_sf"/>
</dbReference>
<evidence type="ECO:0000259" key="7">
    <source>
        <dbReference type="PROSITE" id="PS51914"/>
    </source>
</evidence>
<gene>
    <name evidence="8" type="ORF">H109_05712</name>
</gene>
<feature type="coiled-coil region" evidence="5">
    <location>
        <begin position="183"/>
        <end position="231"/>
    </location>
</feature>
<dbReference type="PROSITE" id="PS51914">
    <property type="entry name" value="MRH"/>
    <property type="match status" value="1"/>
</dbReference>
<dbReference type="AlphaFoldDB" id="A0A059J3J0"/>
<protein>
    <recommendedName>
        <fullName evidence="1">Glucosidase 2 subunit beta</fullName>
    </recommendedName>
</protein>
<feature type="domain" description="MRH" evidence="7">
    <location>
        <begin position="437"/>
        <end position="549"/>
    </location>
</feature>
<evidence type="ECO:0000256" key="5">
    <source>
        <dbReference type="SAM" id="Coils"/>
    </source>
</evidence>
<evidence type="ECO:0000256" key="6">
    <source>
        <dbReference type="SAM" id="SignalP"/>
    </source>
</evidence>
<name>A0A059J3J0_TRIIM</name>
<dbReference type="Gene3D" id="2.70.130.10">
    <property type="entry name" value="Mannose-6-phosphate receptor binding domain"/>
    <property type="match status" value="1"/>
</dbReference>
<dbReference type="HOGENOM" id="CLU_016834_2_1_1"/>
<feature type="signal peptide" evidence="6">
    <location>
        <begin position="1"/>
        <end position="21"/>
    </location>
</feature>
<dbReference type="Pfam" id="PF13015">
    <property type="entry name" value="PRKCSH_1"/>
    <property type="match status" value="1"/>
</dbReference>
<evidence type="ECO:0000256" key="3">
    <source>
        <dbReference type="ARBA" id="ARBA00022824"/>
    </source>
</evidence>
<dbReference type="InterPro" id="IPR028146">
    <property type="entry name" value="PRKCSH_N"/>
</dbReference>
<dbReference type="PANTHER" id="PTHR12630">
    <property type="entry name" value="N-LINKED OLIGOSACCHARIDE PROCESSING"/>
    <property type="match status" value="1"/>
</dbReference>
<dbReference type="STRING" id="1215338.A0A059J3J0"/>
<dbReference type="Pfam" id="PF12999">
    <property type="entry name" value="PRKCSH-like"/>
    <property type="match status" value="1"/>
</dbReference>
<keyword evidence="5" id="KW-0175">Coiled coil</keyword>
<proteinExistence type="predicted"/>
<dbReference type="EMBL" id="AOKY01000358">
    <property type="protein sequence ID" value="KDB22354.1"/>
    <property type="molecule type" value="Genomic_DNA"/>
</dbReference>
<dbReference type="SUPFAM" id="SSF50911">
    <property type="entry name" value="Mannose 6-phosphate receptor domain"/>
    <property type="match status" value="1"/>
</dbReference>
<dbReference type="Proteomes" id="UP000024533">
    <property type="component" value="Unassembled WGS sequence"/>
</dbReference>
<comment type="caution">
    <text evidence="8">The sequence shown here is derived from an EMBL/GenBank/DDBJ whole genome shotgun (WGS) entry which is preliminary data.</text>
</comment>
<accession>A0A059J3J0</accession>
<dbReference type="InterPro" id="IPR044865">
    <property type="entry name" value="MRH_dom"/>
</dbReference>
<dbReference type="OMA" id="YENGQHC"/>